<dbReference type="Gene3D" id="3.40.50.1820">
    <property type="entry name" value="alpha/beta hydrolase"/>
    <property type="match status" value="1"/>
</dbReference>
<keyword evidence="4" id="KW-1185">Reference proteome</keyword>
<evidence type="ECO:0000313" key="3">
    <source>
        <dbReference type="EMBL" id="SDK39931.1"/>
    </source>
</evidence>
<reference evidence="4" key="1">
    <citation type="submission" date="2016-10" db="EMBL/GenBank/DDBJ databases">
        <authorList>
            <person name="Varghese N."/>
            <person name="Submissions S."/>
        </authorList>
    </citation>
    <scope>NUCLEOTIDE SEQUENCE [LARGE SCALE GENOMIC DNA]</scope>
    <source>
        <strain evidence="4">CGMCC 1.10658</strain>
    </source>
</reference>
<proteinExistence type="predicted"/>
<dbReference type="SUPFAM" id="SSF49299">
    <property type="entry name" value="PKD domain"/>
    <property type="match status" value="1"/>
</dbReference>
<evidence type="ECO:0000256" key="1">
    <source>
        <dbReference type="SAM" id="SignalP"/>
    </source>
</evidence>
<dbReference type="InterPro" id="IPR000601">
    <property type="entry name" value="PKD_dom"/>
</dbReference>
<protein>
    <recommendedName>
        <fullName evidence="2">PKD domain-containing protein</fullName>
    </recommendedName>
</protein>
<keyword evidence="1" id="KW-0732">Signal</keyword>
<dbReference type="RefSeq" id="WP_139169516.1">
    <property type="nucleotide sequence ID" value="NZ_FNFH01000004.1"/>
</dbReference>
<gene>
    <name evidence="3" type="ORF">SAMN05216212_2276</name>
</gene>
<feature type="domain" description="PKD" evidence="2">
    <location>
        <begin position="382"/>
        <end position="469"/>
    </location>
</feature>
<evidence type="ECO:0000313" key="4">
    <source>
        <dbReference type="Proteomes" id="UP000199305"/>
    </source>
</evidence>
<feature type="chain" id="PRO_5011764487" description="PKD domain-containing protein" evidence="1">
    <location>
        <begin position="20"/>
        <end position="487"/>
    </location>
</feature>
<accession>A0A1G9BKE8</accession>
<dbReference type="SUPFAM" id="SSF53474">
    <property type="entry name" value="alpha/beta-Hydrolases"/>
    <property type="match status" value="1"/>
</dbReference>
<dbReference type="OrthoDB" id="7064196at2"/>
<dbReference type="InterPro" id="IPR013783">
    <property type="entry name" value="Ig-like_fold"/>
</dbReference>
<dbReference type="Proteomes" id="UP000199305">
    <property type="component" value="Unassembled WGS sequence"/>
</dbReference>
<dbReference type="Gene3D" id="2.60.40.10">
    <property type="entry name" value="Immunoglobulins"/>
    <property type="match status" value="1"/>
</dbReference>
<dbReference type="AlphaFoldDB" id="A0A1G9BKE8"/>
<dbReference type="Pfam" id="PF18911">
    <property type="entry name" value="PKD_4"/>
    <property type="match status" value="1"/>
</dbReference>
<feature type="signal peptide" evidence="1">
    <location>
        <begin position="1"/>
        <end position="19"/>
    </location>
</feature>
<dbReference type="InterPro" id="IPR029058">
    <property type="entry name" value="AB_hydrolase_fold"/>
</dbReference>
<organism evidence="3 4">
    <name type="scientific">Microbulbifer yueqingensis</name>
    <dbReference type="NCBI Taxonomy" id="658219"/>
    <lineage>
        <taxon>Bacteria</taxon>
        <taxon>Pseudomonadati</taxon>
        <taxon>Pseudomonadota</taxon>
        <taxon>Gammaproteobacteria</taxon>
        <taxon>Cellvibrionales</taxon>
        <taxon>Microbulbiferaceae</taxon>
        <taxon>Microbulbifer</taxon>
    </lineage>
</organism>
<dbReference type="EMBL" id="FNFH01000004">
    <property type="protein sequence ID" value="SDK39931.1"/>
    <property type="molecule type" value="Genomic_DNA"/>
</dbReference>
<dbReference type="InterPro" id="IPR035986">
    <property type="entry name" value="PKD_dom_sf"/>
</dbReference>
<evidence type="ECO:0000259" key="2">
    <source>
        <dbReference type="Pfam" id="PF18911"/>
    </source>
</evidence>
<sequence length="487" mass="54808">MFRYVVFSLLALAATSAHAYVPEYPDDGSVGSSPTYLGCGVYGSSSSGFPKLMRAQRVRYCRYDGPLICNGKTQAEFAEWEQNGVSTGKQKRTIIATYNAPQKSSVDTLMYFIGGQYFDKDTAPASGIGLCENWDKLFDHSDFNLANKNIPILPDSIPYKIATDSFFDMDRTFMAVAMDARFNYNFTRDNQREILNAHYQWLRKKFYRSEMKFIYLAGHSRGGTLATLLASKFKDEMPEVPVFVHLYDPVANPDPLHQELGTILFDEITNPIKPTYFAYRSGLEHSVFSTPTKRKRLLIHNHVSGDEFMPPEIEYGVYEHRSFAEMDTGTADSDSIDHWYFQQWHTISHSWMANLPAYDWRFLMAVKDAYNLMVPERIASMAPEAQCNMSSRWAQGTQVTVSFDGSGSESRSGTPLNFHWTLSNGSTRSGIGSHTATFYSGGQQLSTHSARLVVTDSNGNTDTATCSVTLEDRSDSCTDPICSQKFE</sequence>
<name>A0A1G9BKE8_9GAMM</name>